<dbReference type="RefSeq" id="WP_393971111.1">
    <property type="nucleotide sequence ID" value="NZ_CP133772.1"/>
</dbReference>
<evidence type="ECO:0000313" key="8">
    <source>
        <dbReference type="Proteomes" id="UP001451606"/>
    </source>
</evidence>
<comment type="similarity">
    <text evidence="1">Belongs to the Fur family.</text>
</comment>
<dbReference type="Proteomes" id="UP001451606">
    <property type="component" value="Chromosome"/>
</dbReference>
<dbReference type="GO" id="GO:0000976">
    <property type="term" value="F:transcription cis-regulatory region binding"/>
    <property type="evidence" value="ECO:0007669"/>
    <property type="project" value="TreeGrafter"/>
</dbReference>
<dbReference type="PANTHER" id="PTHR33202:SF7">
    <property type="entry name" value="FERRIC UPTAKE REGULATION PROTEIN"/>
    <property type="match status" value="1"/>
</dbReference>
<evidence type="ECO:0000256" key="5">
    <source>
        <dbReference type="ARBA" id="ARBA00023125"/>
    </source>
</evidence>
<name>A0AAX4NIW6_9ARCH</name>
<dbReference type="Gene3D" id="3.30.1490.190">
    <property type="match status" value="1"/>
</dbReference>
<dbReference type="InterPro" id="IPR036388">
    <property type="entry name" value="WH-like_DNA-bd_sf"/>
</dbReference>
<proteinExistence type="inferred from homology"/>
<keyword evidence="4" id="KW-0805">Transcription regulation</keyword>
<gene>
    <name evidence="7" type="ORF">OXIME_001366</name>
</gene>
<dbReference type="InterPro" id="IPR043135">
    <property type="entry name" value="Fur_C"/>
</dbReference>
<dbReference type="GO" id="GO:1900376">
    <property type="term" value="P:regulation of secondary metabolite biosynthetic process"/>
    <property type="evidence" value="ECO:0007669"/>
    <property type="project" value="TreeGrafter"/>
</dbReference>
<dbReference type="GeneID" id="95968103"/>
<dbReference type="InterPro" id="IPR002481">
    <property type="entry name" value="FUR"/>
</dbReference>
<dbReference type="KEGG" id="omr:OXIME_001366"/>
<dbReference type="AlphaFoldDB" id="A0AAX4NIW6"/>
<dbReference type="Pfam" id="PF01475">
    <property type="entry name" value="FUR"/>
    <property type="match status" value="1"/>
</dbReference>
<sequence>MSKEYYVNALRESKFKITPQRLQVIKFVNSKTPGHFTAEDVFKAVKKNEPTITLATVYNILKAMKDAGTINSFEANGTTWFETNHEFHGNFICRSCGEILDIPVSQNLIREMNSLEGFSVEDISLVLSGVCDKCANIQSVKP</sequence>
<dbReference type="GO" id="GO:0008270">
    <property type="term" value="F:zinc ion binding"/>
    <property type="evidence" value="ECO:0007669"/>
    <property type="project" value="TreeGrafter"/>
</dbReference>
<dbReference type="CDD" id="cd07153">
    <property type="entry name" value="Fur_like"/>
    <property type="match status" value="1"/>
</dbReference>
<keyword evidence="5" id="KW-0238">DNA-binding</keyword>
<dbReference type="GO" id="GO:0045892">
    <property type="term" value="P:negative regulation of DNA-templated transcription"/>
    <property type="evidence" value="ECO:0007669"/>
    <property type="project" value="TreeGrafter"/>
</dbReference>
<dbReference type="EMBL" id="CP133772">
    <property type="protein sequence ID" value="WYY00782.1"/>
    <property type="molecule type" value="Genomic_DNA"/>
</dbReference>
<evidence type="ECO:0000256" key="4">
    <source>
        <dbReference type="ARBA" id="ARBA00023015"/>
    </source>
</evidence>
<dbReference type="Gene3D" id="1.10.10.10">
    <property type="entry name" value="Winged helix-like DNA-binding domain superfamily/Winged helix DNA-binding domain"/>
    <property type="match status" value="1"/>
</dbReference>
<accession>A0AAX4NIW6</accession>
<reference evidence="7 8" key="1">
    <citation type="submission" date="2023-09" db="EMBL/GenBank/DDBJ databases">
        <authorList>
            <person name="Golyshina O.V."/>
            <person name="Lunev E.A."/>
            <person name="Bargiela R."/>
            <person name="Gaines M.C."/>
            <person name="Daum B."/>
            <person name="Bale N.J."/>
            <person name="Koenen M."/>
            <person name="Sinninghe Damst J.S."/>
            <person name="Yakimov M."/>
            <person name="Golyshin P.N."/>
        </authorList>
    </citation>
    <scope>NUCLEOTIDE SEQUENCE [LARGE SCALE GENOMIC DNA]</scope>
    <source>
        <strain evidence="7 8">M1</strain>
    </source>
</reference>
<keyword evidence="8" id="KW-1185">Reference proteome</keyword>
<evidence type="ECO:0000256" key="1">
    <source>
        <dbReference type="ARBA" id="ARBA00007957"/>
    </source>
</evidence>
<evidence type="ECO:0000256" key="3">
    <source>
        <dbReference type="ARBA" id="ARBA00022833"/>
    </source>
</evidence>
<protein>
    <submittedName>
        <fullName evidence="7">Fur family transcriptional regulator</fullName>
    </submittedName>
</protein>
<dbReference type="SUPFAM" id="SSF46785">
    <property type="entry name" value="Winged helix' DNA-binding domain"/>
    <property type="match status" value="1"/>
</dbReference>
<evidence type="ECO:0000256" key="6">
    <source>
        <dbReference type="ARBA" id="ARBA00023163"/>
    </source>
</evidence>
<dbReference type="PANTHER" id="PTHR33202">
    <property type="entry name" value="ZINC UPTAKE REGULATION PROTEIN"/>
    <property type="match status" value="1"/>
</dbReference>
<dbReference type="GO" id="GO:0003700">
    <property type="term" value="F:DNA-binding transcription factor activity"/>
    <property type="evidence" value="ECO:0007669"/>
    <property type="project" value="InterPro"/>
</dbReference>
<evidence type="ECO:0000313" key="7">
    <source>
        <dbReference type="EMBL" id="WYY00782.1"/>
    </source>
</evidence>
<keyword evidence="3" id="KW-0862">Zinc</keyword>
<keyword evidence="6" id="KW-0804">Transcription</keyword>
<organism evidence="7 8">
    <name type="scientific">Oxyplasma meridianum</name>
    <dbReference type="NCBI Taxonomy" id="3073602"/>
    <lineage>
        <taxon>Archaea</taxon>
        <taxon>Methanobacteriati</taxon>
        <taxon>Thermoplasmatota</taxon>
        <taxon>Thermoplasmata</taxon>
        <taxon>Thermoplasmatales</taxon>
        <taxon>Thermoplasmataceae</taxon>
        <taxon>Oxyplasma</taxon>
    </lineage>
</organism>
<dbReference type="InterPro" id="IPR036390">
    <property type="entry name" value="WH_DNA-bd_sf"/>
</dbReference>
<evidence type="ECO:0000256" key="2">
    <source>
        <dbReference type="ARBA" id="ARBA00022491"/>
    </source>
</evidence>
<keyword evidence="2" id="KW-0678">Repressor</keyword>